<feature type="chain" id="PRO_5046510026" description="DUF1579 domain-containing protein" evidence="1">
    <location>
        <begin position="28"/>
        <end position="195"/>
    </location>
</feature>
<keyword evidence="1" id="KW-0732">Signal</keyword>
<evidence type="ECO:0000256" key="1">
    <source>
        <dbReference type="SAM" id="SignalP"/>
    </source>
</evidence>
<dbReference type="PROSITE" id="PS51318">
    <property type="entry name" value="TAT"/>
    <property type="match status" value="1"/>
</dbReference>
<protein>
    <recommendedName>
        <fullName evidence="4">DUF1579 domain-containing protein</fullName>
    </recommendedName>
</protein>
<keyword evidence="3" id="KW-1185">Reference proteome</keyword>
<reference evidence="2 3" key="1">
    <citation type="submission" date="2023-07" db="EMBL/GenBank/DDBJ databases">
        <title>Genomic Encyclopedia of Type Strains, Phase IV (KMG-IV): sequencing the most valuable type-strain genomes for metagenomic binning, comparative biology and taxonomic classification.</title>
        <authorList>
            <person name="Goeker M."/>
        </authorList>
    </citation>
    <scope>NUCLEOTIDE SEQUENCE [LARGE SCALE GENOMIC DNA]</scope>
    <source>
        <strain evidence="2 3">DSM 18695</strain>
    </source>
</reference>
<feature type="signal peptide" evidence="1">
    <location>
        <begin position="1"/>
        <end position="27"/>
    </location>
</feature>
<dbReference type="EMBL" id="JAUSVS010000011">
    <property type="protein sequence ID" value="MDQ0466465.1"/>
    <property type="molecule type" value="Genomic_DNA"/>
</dbReference>
<comment type="caution">
    <text evidence="2">The sequence shown here is derived from an EMBL/GenBank/DDBJ whole genome shotgun (WGS) entry which is preliminary data.</text>
</comment>
<gene>
    <name evidence="2" type="ORF">QO010_004258</name>
</gene>
<sequence>MPMPPPARRIALALAAAVILTGAPAPAAERPPPVTAPAVADHSHDFDFEFGDWRAHIARRLRPLTGSTDWVEYDGDSIVRPVWSGKANLGELNVEGPAGRIQGLSLRTYDPATGQWSIRWANAADGDLGQPMIGAFSNGRGLFYDRETLAGRAILVRFIFSDVGAKSFHLEQAFSADGGVTWEVNWIADFERRTV</sequence>
<accession>A0ABU0IWT1</accession>
<organism evidence="2 3">
    <name type="scientific">Caulobacter ginsengisoli</name>
    <dbReference type="NCBI Taxonomy" id="400775"/>
    <lineage>
        <taxon>Bacteria</taxon>
        <taxon>Pseudomonadati</taxon>
        <taxon>Pseudomonadota</taxon>
        <taxon>Alphaproteobacteria</taxon>
        <taxon>Caulobacterales</taxon>
        <taxon>Caulobacteraceae</taxon>
        <taxon>Caulobacter</taxon>
    </lineage>
</organism>
<name>A0ABU0IWT1_9CAUL</name>
<proteinExistence type="predicted"/>
<dbReference type="InterPro" id="IPR006311">
    <property type="entry name" value="TAT_signal"/>
</dbReference>
<evidence type="ECO:0000313" key="2">
    <source>
        <dbReference type="EMBL" id="MDQ0466465.1"/>
    </source>
</evidence>
<dbReference type="Proteomes" id="UP001228905">
    <property type="component" value="Unassembled WGS sequence"/>
</dbReference>
<evidence type="ECO:0000313" key="3">
    <source>
        <dbReference type="Proteomes" id="UP001228905"/>
    </source>
</evidence>
<evidence type="ECO:0008006" key="4">
    <source>
        <dbReference type="Google" id="ProtNLM"/>
    </source>
</evidence>